<reference evidence="2" key="1">
    <citation type="submission" date="2022-05" db="EMBL/GenBank/DDBJ databases">
        <title>Schlegelella sp. nov., isolated from mangrove soil.</title>
        <authorList>
            <person name="Liu Y."/>
            <person name="Ge X."/>
            <person name="Liu W."/>
        </authorList>
    </citation>
    <scope>NUCLEOTIDE SEQUENCE</scope>
    <source>
        <strain evidence="2">S2-27</strain>
    </source>
</reference>
<dbReference type="RefSeq" id="WP_251777827.1">
    <property type="nucleotide sequence ID" value="NZ_JAMKFE010000004.1"/>
</dbReference>
<dbReference type="EMBL" id="JAMKFE010000004">
    <property type="protein sequence ID" value="MCM5679627.1"/>
    <property type="molecule type" value="Genomic_DNA"/>
</dbReference>
<dbReference type="InterPro" id="IPR013424">
    <property type="entry name" value="Ice-binding_C"/>
</dbReference>
<keyword evidence="3" id="KW-1185">Reference proteome</keyword>
<organism evidence="2 3">
    <name type="scientific">Caldimonas mangrovi</name>
    <dbReference type="NCBI Taxonomy" id="2944811"/>
    <lineage>
        <taxon>Bacteria</taxon>
        <taxon>Pseudomonadati</taxon>
        <taxon>Pseudomonadota</taxon>
        <taxon>Betaproteobacteria</taxon>
        <taxon>Burkholderiales</taxon>
        <taxon>Sphaerotilaceae</taxon>
        <taxon>Caldimonas</taxon>
    </lineage>
</organism>
<protein>
    <submittedName>
        <fullName evidence="2">PEP-CTERM sorting domain-containing protein</fullName>
    </submittedName>
</protein>
<dbReference type="Proteomes" id="UP001165541">
    <property type="component" value="Unassembled WGS sequence"/>
</dbReference>
<evidence type="ECO:0000313" key="2">
    <source>
        <dbReference type="EMBL" id="MCM5679627.1"/>
    </source>
</evidence>
<evidence type="ECO:0000259" key="1">
    <source>
        <dbReference type="Pfam" id="PF07589"/>
    </source>
</evidence>
<dbReference type="NCBIfam" id="TIGR02595">
    <property type="entry name" value="PEP_CTERM"/>
    <property type="match status" value="1"/>
</dbReference>
<dbReference type="Pfam" id="PF07589">
    <property type="entry name" value="PEP-CTERM"/>
    <property type="match status" value="1"/>
</dbReference>
<name>A0ABT0YLM6_9BURK</name>
<comment type="caution">
    <text evidence="2">The sequence shown here is derived from an EMBL/GenBank/DDBJ whole genome shotgun (WGS) entry which is preliminary data.</text>
</comment>
<proteinExistence type="predicted"/>
<feature type="domain" description="Ice-binding protein C-terminal" evidence="1">
    <location>
        <begin position="170"/>
        <end position="194"/>
    </location>
</feature>
<sequence>MSIRHTAFGAALCAGLCGASPAASLELVIDRPGGAAAGFDVVSSLDDERFAFGALVAPAGATVRYTFLGSEAGRANLFGVAGDAFTAASSPGDVLAQTLDSTALLQFGFASAGDDRESVVVNGRLRSEFAIFGDGAAPVQTRYGSFQYVLGFDDGGPDADYDDLVVGVSAVPEPGSYALMAAGLGLCGLAARRRRQRG</sequence>
<gene>
    <name evidence="2" type="ORF">M8A51_08785</name>
</gene>
<accession>A0ABT0YLM6</accession>
<evidence type="ECO:0000313" key="3">
    <source>
        <dbReference type="Proteomes" id="UP001165541"/>
    </source>
</evidence>